<dbReference type="InterPro" id="IPR003593">
    <property type="entry name" value="AAA+_ATPase"/>
</dbReference>
<accession>R7QC59</accession>
<keyword evidence="6" id="KW-0131">Cell cycle</keyword>
<evidence type="ECO:0000259" key="4">
    <source>
        <dbReference type="SMART" id="SM00382"/>
    </source>
</evidence>
<dbReference type="InterPro" id="IPR050311">
    <property type="entry name" value="ORC1/CDC6"/>
</dbReference>
<evidence type="ECO:0000256" key="1">
    <source>
        <dbReference type="ARBA" id="ARBA00006184"/>
    </source>
</evidence>
<evidence type="ECO:0000313" key="6">
    <source>
        <dbReference type="EMBL" id="CDF35040.1"/>
    </source>
</evidence>
<dbReference type="Gene3D" id="3.40.50.300">
    <property type="entry name" value="P-loop containing nucleotide triphosphate hydrolases"/>
    <property type="match status" value="1"/>
</dbReference>
<feature type="compositionally biased region" description="Basic residues" evidence="3">
    <location>
        <begin position="24"/>
        <end position="36"/>
    </location>
</feature>
<evidence type="ECO:0000256" key="2">
    <source>
        <dbReference type="ARBA" id="ARBA00022705"/>
    </source>
</evidence>
<feature type="region of interest" description="Disordered" evidence="3">
    <location>
        <begin position="1"/>
        <end position="81"/>
    </location>
</feature>
<dbReference type="SMART" id="SM01074">
    <property type="entry name" value="Cdc6_C"/>
    <property type="match status" value="1"/>
</dbReference>
<organism evidence="6 7">
    <name type="scientific">Chondrus crispus</name>
    <name type="common">Carrageen Irish moss</name>
    <name type="synonym">Polymorpha crispa</name>
    <dbReference type="NCBI Taxonomy" id="2769"/>
    <lineage>
        <taxon>Eukaryota</taxon>
        <taxon>Rhodophyta</taxon>
        <taxon>Florideophyceae</taxon>
        <taxon>Rhodymeniophycidae</taxon>
        <taxon>Gigartinales</taxon>
        <taxon>Gigartinaceae</taxon>
        <taxon>Chondrus</taxon>
    </lineage>
</organism>
<dbReference type="Pfam" id="PF13401">
    <property type="entry name" value="AAA_22"/>
    <property type="match status" value="1"/>
</dbReference>
<dbReference type="PANTHER" id="PTHR10763">
    <property type="entry name" value="CELL DIVISION CONTROL PROTEIN 6-RELATED"/>
    <property type="match status" value="1"/>
</dbReference>
<dbReference type="InterPro" id="IPR036388">
    <property type="entry name" value="WH-like_DNA-bd_sf"/>
</dbReference>
<name>R7QC59_CHOCR</name>
<dbReference type="SUPFAM" id="SSF46785">
    <property type="entry name" value="Winged helix' DNA-binding domain"/>
    <property type="match status" value="1"/>
</dbReference>
<feature type="domain" description="Cdc6 C-terminal" evidence="5">
    <location>
        <begin position="339"/>
        <end position="427"/>
    </location>
</feature>
<evidence type="ECO:0000256" key="3">
    <source>
        <dbReference type="SAM" id="MobiDB-lite"/>
    </source>
</evidence>
<dbReference type="EMBL" id="HG001715">
    <property type="protein sequence ID" value="CDF35040.1"/>
    <property type="molecule type" value="Genomic_DNA"/>
</dbReference>
<dbReference type="InterPro" id="IPR015163">
    <property type="entry name" value="Cdc6_C"/>
</dbReference>
<dbReference type="Gene3D" id="1.10.8.60">
    <property type="match status" value="1"/>
</dbReference>
<dbReference type="OrthoDB" id="1926878at2759"/>
<dbReference type="AlphaFoldDB" id="R7QC59"/>
<dbReference type="RefSeq" id="XP_005714859.1">
    <property type="nucleotide sequence ID" value="XM_005714802.1"/>
</dbReference>
<dbReference type="Pfam" id="PF09079">
    <property type="entry name" value="WHD_Cdc6"/>
    <property type="match status" value="1"/>
</dbReference>
<dbReference type="Pfam" id="PF22606">
    <property type="entry name" value="Cdc6-ORC-like_ATPase_lid"/>
    <property type="match status" value="1"/>
</dbReference>
<dbReference type="SUPFAM" id="SSF52540">
    <property type="entry name" value="P-loop containing nucleoside triphosphate hydrolases"/>
    <property type="match status" value="1"/>
</dbReference>
<dbReference type="STRING" id="2769.R7QC59"/>
<dbReference type="InterPro" id="IPR027417">
    <property type="entry name" value="P-loop_NTPase"/>
</dbReference>
<dbReference type="Gramene" id="CDF35040">
    <property type="protein sequence ID" value="CDF35040"/>
    <property type="gene ID" value="CHC_T00008776001"/>
</dbReference>
<dbReference type="SMART" id="SM00382">
    <property type="entry name" value="AAA"/>
    <property type="match status" value="1"/>
</dbReference>
<keyword evidence="2" id="KW-0235">DNA replication</keyword>
<dbReference type="Gene3D" id="1.10.10.10">
    <property type="entry name" value="Winged helix-like DNA-binding domain superfamily/Winged helix DNA-binding domain"/>
    <property type="match status" value="1"/>
</dbReference>
<gene>
    <name evidence="6" type="ORF">CHC_T00008776001</name>
</gene>
<protein>
    <submittedName>
        <fullName evidence="6">Cell division control protein 6, CDC6</fullName>
    </submittedName>
</protein>
<dbReference type="GeneID" id="17322583"/>
<reference evidence="7" key="1">
    <citation type="journal article" date="2013" name="Proc. Natl. Acad. Sci. U.S.A.">
        <title>Genome structure and metabolic features in the red seaweed Chondrus crispus shed light on evolution of the Archaeplastida.</title>
        <authorList>
            <person name="Collen J."/>
            <person name="Porcel B."/>
            <person name="Carre W."/>
            <person name="Ball S.G."/>
            <person name="Chaparro C."/>
            <person name="Tonon T."/>
            <person name="Barbeyron T."/>
            <person name="Michel G."/>
            <person name="Noel B."/>
            <person name="Valentin K."/>
            <person name="Elias M."/>
            <person name="Artiguenave F."/>
            <person name="Arun A."/>
            <person name="Aury J.M."/>
            <person name="Barbosa-Neto J.F."/>
            <person name="Bothwell J.H."/>
            <person name="Bouget F.Y."/>
            <person name="Brillet L."/>
            <person name="Cabello-Hurtado F."/>
            <person name="Capella-Gutierrez S."/>
            <person name="Charrier B."/>
            <person name="Cladiere L."/>
            <person name="Cock J.M."/>
            <person name="Coelho S.M."/>
            <person name="Colleoni C."/>
            <person name="Czjzek M."/>
            <person name="Da Silva C."/>
            <person name="Delage L."/>
            <person name="Denoeud F."/>
            <person name="Deschamps P."/>
            <person name="Dittami S.M."/>
            <person name="Gabaldon T."/>
            <person name="Gachon C.M."/>
            <person name="Groisillier A."/>
            <person name="Herve C."/>
            <person name="Jabbari K."/>
            <person name="Katinka M."/>
            <person name="Kloareg B."/>
            <person name="Kowalczyk N."/>
            <person name="Labadie K."/>
            <person name="Leblanc C."/>
            <person name="Lopez P.J."/>
            <person name="McLachlan D.H."/>
            <person name="Meslet-Cladiere L."/>
            <person name="Moustafa A."/>
            <person name="Nehr Z."/>
            <person name="Nyvall Collen P."/>
            <person name="Panaud O."/>
            <person name="Partensky F."/>
            <person name="Poulain J."/>
            <person name="Rensing S.A."/>
            <person name="Rousvoal S."/>
            <person name="Samson G."/>
            <person name="Symeonidi A."/>
            <person name="Weissenbach J."/>
            <person name="Zambounis A."/>
            <person name="Wincker P."/>
            <person name="Boyen C."/>
        </authorList>
    </citation>
    <scope>NUCLEOTIDE SEQUENCE [LARGE SCALE GENOMIC DNA]</scope>
    <source>
        <strain evidence="7">cv. Stackhouse</strain>
    </source>
</reference>
<dbReference type="GO" id="GO:0051301">
    <property type="term" value="P:cell division"/>
    <property type="evidence" value="ECO:0007669"/>
    <property type="project" value="UniProtKB-KW"/>
</dbReference>
<proteinExistence type="inferred from homology"/>
<dbReference type="GO" id="GO:0033314">
    <property type="term" value="P:mitotic DNA replication checkpoint signaling"/>
    <property type="evidence" value="ECO:0007669"/>
    <property type="project" value="TreeGrafter"/>
</dbReference>
<dbReference type="PANTHER" id="PTHR10763:SF26">
    <property type="entry name" value="CELL DIVISION CONTROL PROTEIN 6 HOMOLOG"/>
    <property type="match status" value="1"/>
</dbReference>
<dbReference type="GO" id="GO:0016887">
    <property type="term" value="F:ATP hydrolysis activity"/>
    <property type="evidence" value="ECO:0007669"/>
    <property type="project" value="InterPro"/>
</dbReference>
<dbReference type="OMA" id="WPTDEVY"/>
<keyword evidence="7" id="KW-1185">Reference proteome</keyword>
<dbReference type="InterPro" id="IPR054425">
    <property type="entry name" value="Cdc6_ORC1-like_ATPase_lid"/>
</dbReference>
<dbReference type="Proteomes" id="UP000012073">
    <property type="component" value="Unassembled WGS sequence"/>
</dbReference>
<sequence length="439" mass="46390">MPTHTRSAVRNRLAPLPPVFGRVAKPRTRRNARKKPLPVSPLPDVPASPVSTQDTLRPPSSPPTKPAPLPPSLSLAFTPQGAPLSRESHYARIRTSLLRALTPAHRALSLYVSGTPGTGKTLTVSSALSSLSLPPSRSVWLNCAHLGAPRNLFSALCSALGLSGDPEQAVRAFASSAGERVVLVLDEVDFLVSRDQLVLYAAFEWPHLPSSRLSVIGIANAVDLPVRLLPWLRANACMPELLPFAPYTSDALQEIVRQRVAPDGALSKVAVQLAAKKVAAGSGDARLVLDVCREAESQVARADGGSAIAVVSRILQARGGLSQAVDTISQLPVQQQLALCVAANAVTMGGKSAKKATLGGLYESFARMCSRAKVGGVTFDEFAQICCNALASHGLLDVAQGRGKKVRTIRSKLVRLKVDVDDVRAGVAGRGFLPLLIAR</sequence>
<evidence type="ECO:0000259" key="5">
    <source>
        <dbReference type="SMART" id="SM01074"/>
    </source>
</evidence>
<dbReference type="GO" id="GO:0006270">
    <property type="term" value="P:DNA replication initiation"/>
    <property type="evidence" value="ECO:0007669"/>
    <property type="project" value="TreeGrafter"/>
</dbReference>
<evidence type="ECO:0000313" key="7">
    <source>
        <dbReference type="Proteomes" id="UP000012073"/>
    </source>
</evidence>
<dbReference type="GO" id="GO:0003688">
    <property type="term" value="F:DNA replication origin binding"/>
    <property type="evidence" value="ECO:0007669"/>
    <property type="project" value="TreeGrafter"/>
</dbReference>
<feature type="domain" description="AAA+ ATPase" evidence="4">
    <location>
        <begin position="106"/>
        <end position="244"/>
    </location>
</feature>
<dbReference type="InterPro" id="IPR036390">
    <property type="entry name" value="WH_DNA-bd_sf"/>
</dbReference>
<comment type="similarity">
    <text evidence="1">Belongs to the CDC6/cdc18 family.</text>
</comment>
<keyword evidence="6" id="KW-0132">Cell division</keyword>
<dbReference type="KEGG" id="ccp:CHC_T00008776001"/>
<feature type="compositionally biased region" description="Pro residues" evidence="3">
    <location>
        <begin position="59"/>
        <end position="71"/>
    </location>
</feature>
<dbReference type="InterPro" id="IPR049945">
    <property type="entry name" value="AAA_22"/>
</dbReference>
<dbReference type="GO" id="GO:0005634">
    <property type="term" value="C:nucleus"/>
    <property type="evidence" value="ECO:0007669"/>
    <property type="project" value="TreeGrafter"/>
</dbReference>